<protein>
    <submittedName>
        <fullName evidence="1">Uncharacterized protein</fullName>
    </submittedName>
</protein>
<gene>
    <name evidence="1" type="ORF">FB559_4876</name>
</gene>
<comment type="caution">
    <text evidence="1">The sequence shown here is derived from an EMBL/GenBank/DDBJ whole genome shotgun (WGS) entry which is preliminary data.</text>
</comment>
<sequence>MPMAEDEHVFRAAVAGLTHAVRLAPPDDKAAARLAPLLQEVETLSTLGPDAPLDRLTGPAHRAVHAYRPVCLDAGTPAERGEGDGPVFIAWSRLHEALHRLEETGKNA</sequence>
<dbReference type="RefSeq" id="WP_141957849.1">
    <property type="nucleotide sequence ID" value="NZ_VFOZ01000001.1"/>
</dbReference>
<organism evidence="1 2">
    <name type="scientific">Actinoallomurus bryophytorum</name>
    <dbReference type="NCBI Taxonomy" id="1490222"/>
    <lineage>
        <taxon>Bacteria</taxon>
        <taxon>Bacillati</taxon>
        <taxon>Actinomycetota</taxon>
        <taxon>Actinomycetes</taxon>
        <taxon>Streptosporangiales</taxon>
        <taxon>Thermomonosporaceae</taxon>
        <taxon>Actinoallomurus</taxon>
    </lineage>
</organism>
<accession>A0A543CQ61</accession>
<reference evidence="1 2" key="1">
    <citation type="submission" date="2019-06" db="EMBL/GenBank/DDBJ databases">
        <title>Sequencing the genomes of 1000 actinobacteria strains.</title>
        <authorList>
            <person name="Klenk H.-P."/>
        </authorList>
    </citation>
    <scope>NUCLEOTIDE SEQUENCE [LARGE SCALE GENOMIC DNA]</scope>
    <source>
        <strain evidence="1 2">DSM 102200</strain>
    </source>
</reference>
<dbReference type="EMBL" id="VFOZ01000001">
    <property type="protein sequence ID" value="TQL99219.1"/>
    <property type="molecule type" value="Genomic_DNA"/>
</dbReference>
<proteinExistence type="predicted"/>
<name>A0A543CQ61_9ACTN</name>
<dbReference type="Proteomes" id="UP000316096">
    <property type="component" value="Unassembled WGS sequence"/>
</dbReference>
<evidence type="ECO:0000313" key="2">
    <source>
        <dbReference type="Proteomes" id="UP000316096"/>
    </source>
</evidence>
<keyword evidence="2" id="KW-1185">Reference proteome</keyword>
<evidence type="ECO:0000313" key="1">
    <source>
        <dbReference type="EMBL" id="TQL99219.1"/>
    </source>
</evidence>
<dbReference type="AlphaFoldDB" id="A0A543CQ61"/>